<evidence type="ECO:0000313" key="3">
    <source>
        <dbReference type="Proteomes" id="UP000198287"/>
    </source>
</evidence>
<dbReference type="AlphaFoldDB" id="A0A226DXI9"/>
<organism evidence="2 3">
    <name type="scientific">Folsomia candida</name>
    <name type="common">Springtail</name>
    <dbReference type="NCBI Taxonomy" id="158441"/>
    <lineage>
        <taxon>Eukaryota</taxon>
        <taxon>Metazoa</taxon>
        <taxon>Ecdysozoa</taxon>
        <taxon>Arthropoda</taxon>
        <taxon>Hexapoda</taxon>
        <taxon>Collembola</taxon>
        <taxon>Entomobryomorpha</taxon>
        <taxon>Isotomoidea</taxon>
        <taxon>Isotomidae</taxon>
        <taxon>Proisotominae</taxon>
        <taxon>Folsomia</taxon>
    </lineage>
</organism>
<keyword evidence="1" id="KW-0812">Transmembrane</keyword>
<keyword evidence="3" id="KW-1185">Reference proteome</keyword>
<reference evidence="2 3" key="1">
    <citation type="submission" date="2015-12" db="EMBL/GenBank/DDBJ databases">
        <title>The genome of Folsomia candida.</title>
        <authorList>
            <person name="Faddeeva A."/>
            <person name="Derks M.F."/>
            <person name="Anvar Y."/>
            <person name="Smit S."/>
            <person name="Van Straalen N."/>
            <person name="Roelofs D."/>
        </authorList>
    </citation>
    <scope>NUCLEOTIDE SEQUENCE [LARGE SCALE GENOMIC DNA]</scope>
    <source>
        <strain evidence="2 3">VU population</strain>
        <tissue evidence="2">Whole body</tissue>
    </source>
</reference>
<proteinExistence type="predicted"/>
<name>A0A226DXI9_FOLCA</name>
<feature type="transmembrane region" description="Helical" evidence="1">
    <location>
        <begin position="12"/>
        <end position="34"/>
    </location>
</feature>
<keyword evidence="1" id="KW-0472">Membrane</keyword>
<keyword evidence="1" id="KW-1133">Transmembrane helix</keyword>
<comment type="caution">
    <text evidence="2">The sequence shown here is derived from an EMBL/GenBank/DDBJ whole genome shotgun (WGS) entry which is preliminary data.</text>
</comment>
<evidence type="ECO:0000256" key="1">
    <source>
        <dbReference type="SAM" id="Phobius"/>
    </source>
</evidence>
<sequence>MFKQIRFGSQMFGIIVLWPVFAVIIGINEILRLIPTNLHNLCVPRESLDPDGLDNVVHVQHISNRVVVVALYTNQCLTSADLGHDYDKFRECIFNKRDAKGRLVYGKLRRTSVTRFGYGCHRNDAGNFQLANHVKFYSETTPQNGEFFTEDEFSAKICKNIQGASVQALPPYKSGPANQFMPLVVSIPLEGGPVKSELDITCMFGNVLFTWVGRLPVRLINFIMPPSLVPVGLNNIPFLKKSGSIGGKDVTEMAAWDLLYLHEGLEVVGIGYGDNFTVSGLSQFLEKDEVEELLDDLAREIQTDEGFDGSY</sequence>
<evidence type="ECO:0000313" key="2">
    <source>
        <dbReference type="EMBL" id="OXA49748.1"/>
    </source>
</evidence>
<gene>
    <name evidence="2" type="ORF">Fcan01_15972</name>
</gene>
<protein>
    <submittedName>
        <fullName evidence="2">Uncharacterized protein</fullName>
    </submittedName>
</protein>
<accession>A0A226DXI9</accession>
<dbReference type="Proteomes" id="UP000198287">
    <property type="component" value="Unassembled WGS sequence"/>
</dbReference>
<dbReference type="EMBL" id="LNIX01000010">
    <property type="protein sequence ID" value="OXA49748.1"/>
    <property type="molecule type" value="Genomic_DNA"/>
</dbReference>